<dbReference type="EMBL" id="LN907827">
    <property type="protein sequence ID" value="CUU25650.1"/>
    <property type="molecule type" value="Genomic_DNA"/>
</dbReference>
<evidence type="ECO:0000313" key="2">
    <source>
        <dbReference type="EMBL" id="CUU25650.1"/>
    </source>
</evidence>
<keyword evidence="3" id="KW-1185">Reference proteome</keyword>
<keyword evidence="1" id="KW-0812">Transmembrane</keyword>
<dbReference type="KEGG" id="ege:EM595_3419"/>
<keyword evidence="1" id="KW-0472">Membrane</keyword>
<reference evidence="3" key="1">
    <citation type="submission" date="2015-11" db="EMBL/GenBank/DDBJ databases">
        <authorList>
            <person name="Blom J."/>
        </authorList>
    </citation>
    <scope>NUCLEOTIDE SEQUENCE [LARGE SCALE GENOMIC DNA]</scope>
</reference>
<evidence type="ECO:0000313" key="3">
    <source>
        <dbReference type="Proteomes" id="UP000059419"/>
    </source>
</evidence>
<dbReference type="Proteomes" id="UP000059419">
    <property type="component" value="Chromosome 1"/>
</dbReference>
<feature type="transmembrane region" description="Helical" evidence="1">
    <location>
        <begin position="102"/>
        <end position="118"/>
    </location>
</feature>
<accession>A0A0U5GS99</accession>
<feature type="transmembrane region" description="Helical" evidence="1">
    <location>
        <begin position="182"/>
        <end position="199"/>
    </location>
</feature>
<dbReference type="RefSeq" id="WP_067434876.1">
    <property type="nucleotide sequence ID" value="NZ_CP073262.1"/>
</dbReference>
<evidence type="ECO:0000256" key="1">
    <source>
        <dbReference type="SAM" id="Phobius"/>
    </source>
</evidence>
<keyword evidence="1" id="KW-1133">Transmembrane helix</keyword>
<organism evidence="2 3">
    <name type="scientific">Duffyella gerundensis</name>
    <dbReference type="NCBI Taxonomy" id="1619313"/>
    <lineage>
        <taxon>Bacteria</taxon>
        <taxon>Pseudomonadati</taxon>
        <taxon>Pseudomonadota</taxon>
        <taxon>Gammaproteobacteria</taxon>
        <taxon>Enterobacterales</taxon>
        <taxon>Erwiniaceae</taxon>
        <taxon>Duffyella</taxon>
    </lineage>
</organism>
<dbReference type="PATRIC" id="fig|1619313.3.peg.3547"/>
<feature type="transmembrane region" description="Helical" evidence="1">
    <location>
        <begin position="12"/>
        <end position="36"/>
    </location>
</feature>
<feature type="transmembrane region" description="Helical" evidence="1">
    <location>
        <begin position="48"/>
        <end position="66"/>
    </location>
</feature>
<sequence length="219" mass="25000">MRDNLIIIRNELLVFLAQGLFLTLIMGLIFIDVSWMSDGLHENSFTEISQEVMLAIICGLFFVQAVKHPRLRGSLALVGGFYGCMLIREMDFLFDELHHGSWVWFALALALTSLLVALRHPARTLAGLVTLLRHRAWHMMAAGLLTTLVFSRLFGMNDLWQHLMPDNFHHVVKNMAEEGSELLGYSLCLLSSVRYLLFLPRRAMVFATESQPIRWQNVA</sequence>
<dbReference type="OrthoDB" id="1425700at2"/>
<protein>
    <submittedName>
        <fullName evidence="2">Uncharacterized protein</fullName>
    </submittedName>
</protein>
<name>A0A0U5GS99_9GAMM</name>
<feature type="transmembrane region" description="Helical" evidence="1">
    <location>
        <begin position="73"/>
        <end position="90"/>
    </location>
</feature>
<dbReference type="AlphaFoldDB" id="A0A0U5GS99"/>
<dbReference type="STRING" id="1619313.EM595_3419"/>
<dbReference type="GeneID" id="84611603"/>
<gene>
    <name evidence="2" type="ORF">EM595_3419</name>
</gene>
<proteinExistence type="predicted"/>
<feature type="transmembrane region" description="Helical" evidence="1">
    <location>
        <begin position="139"/>
        <end position="155"/>
    </location>
</feature>